<evidence type="ECO:0000256" key="8">
    <source>
        <dbReference type="ARBA" id="ARBA00023209"/>
    </source>
</evidence>
<dbReference type="Proteomes" id="UP000452188">
    <property type="component" value="Unassembled WGS sequence"/>
</dbReference>
<evidence type="ECO:0000256" key="7">
    <source>
        <dbReference type="ARBA" id="ARBA00023136"/>
    </source>
</evidence>
<proteinExistence type="inferred from homology"/>
<dbReference type="PANTHER" id="PTHR30309">
    <property type="entry name" value="INNER MEMBRANE PROTEIN YGIH"/>
    <property type="match status" value="1"/>
</dbReference>
<accession>A0AAW9U8R4</accession>
<dbReference type="GO" id="GO:0005886">
    <property type="term" value="C:plasma membrane"/>
    <property type="evidence" value="ECO:0007669"/>
    <property type="project" value="UniProtKB-SubCell"/>
</dbReference>
<evidence type="ECO:0000256" key="3">
    <source>
        <dbReference type="ARBA" id="ARBA00022679"/>
    </source>
</evidence>
<dbReference type="GO" id="GO:0043772">
    <property type="term" value="F:acyl-phosphate glycerol-3-phosphate acyltransferase activity"/>
    <property type="evidence" value="ECO:0007669"/>
    <property type="project" value="UniProtKB-UniRule"/>
</dbReference>
<keyword evidence="3 10" id="KW-0808">Transferase</keyword>
<comment type="catalytic activity">
    <reaction evidence="10">
        <text>an acyl phosphate + sn-glycerol 3-phosphate = a 1-acyl-sn-glycero-3-phosphate + phosphate</text>
        <dbReference type="Rhea" id="RHEA:34075"/>
        <dbReference type="ChEBI" id="CHEBI:43474"/>
        <dbReference type="ChEBI" id="CHEBI:57597"/>
        <dbReference type="ChEBI" id="CHEBI:57970"/>
        <dbReference type="ChEBI" id="CHEBI:59918"/>
        <dbReference type="EC" id="2.3.1.275"/>
    </reaction>
</comment>
<keyword evidence="1 10" id="KW-1003">Cell membrane</keyword>
<protein>
    <recommendedName>
        <fullName evidence="10">Glycerol-3-phosphate acyltransferase</fullName>
    </recommendedName>
    <alternativeName>
        <fullName evidence="10">Acyl-PO4 G3P acyltransferase</fullName>
    </alternativeName>
    <alternativeName>
        <fullName evidence="10">Acyl-phosphate--glycerol-3-phosphate acyltransferase</fullName>
    </alternativeName>
    <alternativeName>
        <fullName evidence="10">G3P acyltransferase</fullName>
        <shortName evidence="10">GPAT</shortName>
        <ecNumber evidence="10">2.3.1.275</ecNumber>
    </alternativeName>
    <alternativeName>
        <fullName evidence="10">Lysophosphatidic acid synthase</fullName>
        <shortName evidence="10">LPA synthase</shortName>
    </alternativeName>
</protein>
<comment type="caution">
    <text evidence="11">The sequence shown here is derived from an EMBL/GenBank/DDBJ whole genome shotgun (WGS) entry which is preliminary data.</text>
</comment>
<name>A0AAW9U8R4_LIMRT</name>
<dbReference type="RefSeq" id="WP_020843084.1">
    <property type="nucleotide sequence ID" value="NZ_JAJGTL010000096.1"/>
</dbReference>
<organism evidence="11 12">
    <name type="scientific">Limosilactobacillus reuteri</name>
    <name type="common">Lactobacillus reuteri</name>
    <dbReference type="NCBI Taxonomy" id="1598"/>
    <lineage>
        <taxon>Bacteria</taxon>
        <taxon>Bacillati</taxon>
        <taxon>Bacillota</taxon>
        <taxon>Bacilli</taxon>
        <taxon>Lactobacillales</taxon>
        <taxon>Lactobacillaceae</taxon>
        <taxon>Limosilactobacillus</taxon>
    </lineage>
</organism>
<evidence type="ECO:0000313" key="12">
    <source>
        <dbReference type="Proteomes" id="UP000452188"/>
    </source>
</evidence>
<keyword evidence="2 10" id="KW-0444">Lipid biosynthesis</keyword>
<evidence type="ECO:0000256" key="4">
    <source>
        <dbReference type="ARBA" id="ARBA00022692"/>
    </source>
</evidence>
<keyword evidence="6 10" id="KW-0443">Lipid metabolism</keyword>
<keyword evidence="7 10" id="KW-0472">Membrane</keyword>
<feature type="transmembrane region" description="Helical" evidence="10">
    <location>
        <begin position="6"/>
        <end position="29"/>
    </location>
</feature>
<comment type="subunit">
    <text evidence="10">Probably interacts with PlsX.</text>
</comment>
<dbReference type="EC" id="2.3.1.275" evidence="10"/>
<feature type="transmembrane region" description="Helical" evidence="10">
    <location>
        <begin position="147"/>
        <end position="177"/>
    </location>
</feature>
<evidence type="ECO:0000256" key="10">
    <source>
        <dbReference type="HAMAP-Rule" id="MF_01043"/>
    </source>
</evidence>
<dbReference type="Pfam" id="PF02660">
    <property type="entry name" value="G3P_acyltransf"/>
    <property type="match status" value="1"/>
</dbReference>
<dbReference type="SMART" id="SM01207">
    <property type="entry name" value="G3P_acyltransf"/>
    <property type="match status" value="1"/>
</dbReference>
<feature type="transmembrane region" description="Helical" evidence="10">
    <location>
        <begin position="74"/>
        <end position="94"/>
    </location>
</feature>
<dbReference type="AlphaFoldDB" id="A0AAW9U8R4"/>
<dbReference type="EMBL" id="WJMV01000052">
    <property type="protein sequence ID" value="MRG76075.1"/>
    <property type="molecule type" value="Genomic_DNA"/>
</dbReference>
<evidence type="ECO:0000256" key="1">
    <source>
        <dbReference type="ARBA" id="ARBA00022475"/>
    </source>
</evidence>
<evidence type="ECO:0000256" key="6">
    <source>
        <dbReference type="ARBA" id="ARBA00023098"/>
    </source>
</evidence>
<comment type="similarity">
    <text evidence="10">Belongs to the PlsY family.</text>
</comment>
<feature type="transmembrane region" description="Helical" evidence="10">
    <location>
        <begin position="50"/>
        <end position="68"/>
    </location>
</feature>
<comment type="function">
    <text evidence="10">Catalyzes the transfer of an acyl group from acyl-phosphate (acyl-PO(4)) to glycerol-3-phosphate (G3P) to form lysophosphatidic acid (LPA). This enzyme utilizes acyl-phosphate as fatty acyl donor, but not acyl-CoA or acyl-ACP.</text>
</comment>
<keyword evidence="5 10" id="KW-1133">Transmembrane helix</keyword>
<reference evidence="11 12" key="1">
    <citation type="submission" date="2019-11" db="EMBL/GenBank/DDBJ databases">
        <title>Draft genome sequence of 12 host-associated Lactobacillus reuteri rodent strains.</title>
        <authorList>
            <person name="Zhang S."/>
            <person name="Ozcam M."/>
            <person name="Van Pijkeren J.P."/>
        </authorList>
    </citation>
    <scope>NUCLEOTIDE SEQUENCE [LARGE SCALE GENOMIC DNA]</scope>
    <source>
        <strain evidence="11 12">6799jm-1</strain>
    </source>
</reference>
<keyword evidence="4 10" id="KW-0812">Transmembrane</keyword>
<gene>
    <name evidence="10" type="primary">plsY</name>
    <name evidence="11" type="ORF">GIX79_10010</name>
</gene>
<comment type="subcellular location">
    <subcellularLocation>
        <location evidence="10">Cell membrane</location>
        <topology evidence="10">Multi-pass membrane protein</topology>
    </subcellularLocation>
</comment>
<dbReference type="HAMAP" id="MF_01043">
    <property type="entry name" value="PlsY"/>
    <property type="match status" value="1"/>
</dbReference>
<dbReference type="GO" id="GO:0008654">
    <property type="term" value="P:phospholipid biosynthetic process"/>
    <property type="evidence" value="ECO:0007669"/>
    <property type="project" value="UniProtKB-UniRule"/>
</dbReference>
<keyword evidence="8 10" id="KW-0594">Phospholipid biosynthesis</keyword>
<evidence type="ECO:0000256" key="5">
    <source>
        <dbReference type="ARBA" id="ARBA00022989"/>
    </source>
</evidence>
<comment type="pathway">
    <text evidence="10">Lipid metabolism; phospholipid metabolism.</text>
</comment>
<feature type="transmembrane region" description="Helical" evidence="10">
    <location>
        <begin position="115"/>
        <end position="141"/>
    </location>
</feature>
<dbReference type="PANTHER" id="PTHR30309:SF0">
    <property type="entry name" value="GLYCEROL-3-PHOSPHATE ACYLTRANSFERASE-RELATED"/>
    <property type="match status" value="1"/>
</dbReference>
<evidence type="ECO:0000256" key="9">
    <source>
        <dbReference type="ARBA" id="ARBA00023264"/>
    </source>
</evidence>
<dbReference type="InterPro" id="IPR003811">
    <property type="entry name" value="G3P_acylTferase_PlsY"/>
</dbReference>
<evidence type="ECO:0000256" key="2">
    <source>
        <dbReference type="ARBA" id="ARBA00022516"/>
    </source>
</evidence>
<evidence type="ECO:0000313" key="11">
    <source>
        <dbReference type="EMBL" id="MRG76075.1"/>
    </source>
</evidence>
<dbReference type="NCBIfam" id="TIGR00023">
    <property type="entry name" value="glycerol-3-phosphate 1-O-acyltransferase PlsY"/>
    <property type="match status" value="1"/>
</dbReference>
<keyword evidence="9 10" id="KW-1208">Phospholipid metabolism</keyword>
<sequence>MFFEIIGMIIIAYLLGSIPTGLWIGKYIYHKDIRKLGSGNIGTTNTFRTLGFKAGVVVLFIDILKGTLAASQPYFLGISGTVNPLLIGLFASLGHTVSIFDNFHGGKAVATSAGILLAYNPLLFVVACLIFIFVLCLTSMVSAASMVGISAIFIIALFIHAWILAIVAGILTGVVFYRHRSNIHRILSGKESMVSFGLGYYLREKKSSRR</sequence>
<keyword evidence="11" id="KW-0012">Acyltransferase</keyword>